<dbReference type="PROSITE" id="PS50109">
    <property type="entry name" value="HIS_KIN"/>
    <property type="match status" value="1"/>
</dbReference>
<dbReference type="Pfam" id="PF13426">
    <property type="entry name" value="PAS_9"/>
    <property type="match status" value="1"/>
</dbReference>
<gene>
    <name evidence="5" type="ORF">IBG28_16040</name>
</gene>
<dbReference type="InterPro" id="IPR005467">
    <property type="entry name" value="His_kinase_dom"/>
</dbReference>
<sequence>MTRHSELDALPCPLVITDQEGGIVFINECAITSFELTSPHEIEHIEQLFPVPTRIFLQTHLWPMLRANGVIKEMYVKINLADGITLPILLNAQSGHFDEQSCYQWVMLPAAERASFEQELLKARQQLQEYAQEANSNRHLLQTVLDGAEDIAILAVSEHGLVIFANKGAETLFEQQFNNLKDQPIHTLLNPVTPCAELDAWYKTMLSTDIPFSMVNNACVFDTKIHQKHTKSIDIHIQIRKIETEFSTNNIQFIVLISNISQRKEYETLQNNFITTITHELKTPLTSILGGLNILKSGKVGYLSKKSRYLINIALDNGNRLKDLIDKIIDFSEIESISPPISMQSVFLQSLLEKSIEKQKDYANKKQITLLMEGPTENIPIYLDPVRFLKVMATLISNAIKFSTSNTTVKVVFFVENKYVLLRVEDQGIGVSPDFIPYLFAPFRQQDSKTDRRYEGTGLSLAVSKGLIEAMGGEISFLPTQKSGSIFQIKLAISFRSQK</sequence>
<dbReference type="PANTHER" id="PTHR43547">
    <property type="entry name" value="TWO-COMPONENT HISTIDINE KINASE"/>
    <property type="match status" value="1"/>
</dbReference>
<dbReference type="CDD" id="cd00082">
    <property type="entry name" value="HisKA"/>
    <property type="match status" value="1"/>
</dbReference>
<dbReference type="RefSeq" id="WP_111605604.1">
    <property type="nucleotide sequence ID" value="NZ_BMLJ01000001.1"/>
</dbReference>
<dbReference type="EMBL" id="CP061081">
    <property type="protein sequence ID" value="QNT05185.1"/>
    <property type="molecule type" value="Genomic_DNA"/>
</dbReference>
<reference evidence="5 6" key="1">
    <citation type="submission" date="2020-09" db="EMBL/GenBank/DDBJ databases">
        <title>Complete genome sequence of an Arctic sea ice bacterium Marinomonas arctica BSI20414.</title>
        <authorList>
            <person name="Liao L."/>
            <person name="Chen B."/>
        </authorList>
    </citation>
    <scope>NUCLEOTIDE SEQUENCE [LARGE SCALE GENOMIC DNA]</scope>
    <source>
        <strain evidence="5 6">BSI20414</strain>
    </source>
</reference>
<organism evidence="5 6">
    <name type="scientific">Marinomonas arctica</name>
    <dbReference type="NCBI Taxonomy" id="383750"/>
    <lineage>
        <taxon>Bacteria</taxon>
        <taxon>Pseudomonadati</taxon>
        <taxon>Pseudomonadota</taxon>
        <taxon>Gammaproteobacteria</taxon>
        <taxon>Oceanospirillales</taxon>
        <taxon>Oceanospirillaceae</taxon>
        <taxon>Marinomonas</taxon>
    </lineage>
</organism>
<keyword evidence="3" id="KW-0597">Phosphoprotein</keyword>
<dbReference type="Pfam" id="PF02518">
    <property type="entry name" value="HATPase_c"/>
    <property type="match status" value="1"/>
</dbReference>
<dbReference type="PANTHER" id="PTHR43547:SF2">
    <property type="entry name" value="HYBRID SIGNAL TRANSDUCTION HISTIDINE KINASE C"/>
    <property type="match status" value="1"/>
</dbReference>
<comment type="catalytic activity">
    <reaction evidence="1">
        <text>ATP + protein L-histidine = ADP + protein N-phospho-L-histidine.</text>
        <dbReference type="EC" id="2.7.13.3"/>
    </reaction>
</comment>
<dbReference type="Gene3D" id="3.30.450.20">
    <property type="entry name" value="PAS domain"/>
    <property type="match status" value="2"/>
</dbReference>
<dbReference type="KEGG" id="mard:IBG28_16040"/>
<dbReference type="EC" id="2.7.13.3" evidence="2"/>
<dbReference type="SUPFAM" id="SSF55785">
    <property type="entry name" value="PYP-like sensor domain (PAS domain)"/>
    <property type="match status" value="2"/>
</dbReference>
<dbReference type="InterPro" id="IPR003594">
    <property type="entry name" value="HATPase_dom"/>
</dbReference>
<dbReference type="InterPro" id="IPR035965">
    <property type="entry name" value="PAS-like_dom_sf"/>
</dbReference>
<dbReference type="Pfam" id="PF00512">
    <property type="entry name" value="HisKA"/>
    <property type="match status" value="1"/>
</dbReference>
<dbReference type="SMART" id="SM00091">
    <property type="entry name" value="PAS"/>
    <property type="match status" value="2"/>
</dbReference>
<dbReference type="InterPro" id="IPR004358">
    <property type="entry name" value="Sig_transdc_His_kin-like_C"/>
</dbReference>
<evidence type="ECO:0000256" key="1">
    <source>
        <dbReference type="ARBA" id="ARBA00000085"/>
    </source>
</evidence>
<dbReference type="SMART" id="SM00387">
    <property type="entry name" value="HATPase_c"/>
    <property type="match status" value="1"/>
</dbReference>
<evidence type="ECO:0000256" key="3">
    <source>
        <dbReference type="ARBA" id="ARBA00022553"/>
    </source>
</evidence>
<dbReference type="AlphaFoldDB" id="A0A7H1J3W9"/>
<proteinExistence type="predicted"/>
<evidence type="ECO:0000313" key="6">
    <source>
        <dbReference type="Proteomes" id="UP000516370"/>
    </source>
</evidence>
<dbReference type="InterPro" id="IPR036097">
    <property type="entry name" value="HisK_dim/P_sf"/>
</dbReference>
<dbReference type="Proteomes" id="UP000516370">
    <property type="component" value="Chromosome"/>
</dbReference>
<evidence type="ECO:0000259" key="4">
    <source>
        <dbReference type="PROSITE" id="PS50109"/>
    </source>
</evidence>
<accession>A0A7H1J3W9</accession>
<dbReference type="InterPro" id="IPR003661">
    <property type="entry name" value="HisK_dim/P_dom"/>
</dbReference>
<dbReference type="PRINTS" id="PR00344">
    <property type="entry name" value="BCTRLSENSOR"/>
</dbReference>
<dbReference type="OrthoDB" id="8573350at2"/>
<dbReference type="SMART" id="SM00388">
    <property type="entry name" value="HisKA"/>
    <property type="match status" value="1"/>
</dbReference>
<feature type="domain" description="Histidine kinase" evidence="4">
    <location>
        <begin position="276"/>
        <end position="495"/>
    </location>
</feature>
<evidence type="ECO:0000256" key="2">
    <source>
        <dbReference type="ARBA" id="ARBA00012438"/>
    </source>
</evidence>
<dbReference type="Gene3D" id="3.30.565.10">
    <property type="entry name" value="Histidine kinase-like ATPase, C-terminal domain"/>
    <property type="match status" value="1"/>
</dbReference>
<evidence type="ECO:0000313" key="5">
    <source>
        <dbReference type="EMBL" id="QNT05185.1"/>
    </source>
</evidence>
<protein>
    <recommendedName>
        <fullName evidence="2">histidine kinase</fullName>
        <ecNumber evidence="2">2.7.13.3</ecNumber>
    </recommendedName>
</protein>
<dbReference type="SUPFAM" id="SSF47384">
    <property type="entry name" value="Homodimeric domain of signal transducing histidine kinase"/>
    <property type="match status" value="1"/>
</dbReference>
<dbReference type="Gene3D" id="1.10.287.130">
    <property type="match status" value="1"/>
</dbReference>
<dbReference type="InterPro" id="IPR000014">
    <property type="entry name" value="PAS"/>
</dbReference>
<dbReference type="SUPFAM" id="SSF55874">
    <property type="entry name" value="ATPase domain of HSP90 chaperone/DNA topoisomerase II/histidine kinase"/>
    <property type="match status" value="1"/>
</dbReference>
<name>A0A7H1J3W9_9GAMM</name>
<keyword evidence="6" id="KW-1185">Reference proteome</keyword>
<dbReference type="GO" id="GO:0000155">
    <property type="term" value="F:phosphorelay sensor kinase activity"/>
    <property type="evidence" value="ECO:0007669"/>
    <property type="project" value="InterPro"/>
</dbReference>
<dbReference type="InterPro" id="IPR036890">
    <property type="entry name" value="HATPase_C_sf"/>
</dbReference>